<feature type="compositionally biased region" description="Low complexity" evidence="8">
    <location>
        <begin position="398"/>
        <end position="419"/>
    </location>
</feature>
<dbReference type="GO" id="GO:0008270">
    <property type="term" value="F:zinc ion binding"/>
    <property type="evidence" value="ECO:0007669"/>
    <property type="project" value="UniProtKB-KW"/>
</dbReference>
<dbReference type="PANTHER" id="PTHR40626">
    <property type="entry name" value="MIP31509P"/>
    <property type="match status" value="1"/>
</dbReference>
<feature type="domain" description="C2H2-type" evidence="9">
    <location>
        <begin position="523"/>
        <end position="553"/>
    </location>
</feature>
<comment type="caution">
    <text evidence="10">The sequence shown here is derived from an EMBL/GenBank/DDBJ whole genome shotgun (WGS) entry which is preliminary data.</text>
</comment>
<keyword evidence="3" id="KW-0677">Repeat</keyword>
<dbReference type="AlphaFoldDB" id="A0AAV5GD67"/>
<accession>A0AAV5GD67</accession>
<dbReference type="GO" id="GO:0000978">
    <property type="term" value="F:RNA polymerase II cis-regulatory region sequence-specific DNA binding"/>
    <property type="evidence" value="ECO:0007669"/>
    <property type="project" value="InterPro"/>
</dbReference>
<keyword evidence="4 7" id="KW-0863">Zinc-finger</keyword>
<evidence type="ECO:0000259" key="9">
    <source>
        <dbReference type="PROSITE" id="PS50157"/>
    </source>
</evidence>
<gene>
    <name evidence="10" type="ORF">Rhopal_000252-T1</name>
</gene>
<dbReference type="SUPFAM" id="SSF57667">
    <property type="entry name" value="beta-beta-alpha zinc fingers"/>
    <property type="match status" value="1"/>
</dbReference>
<feature type="compositionally biased region" description="Gly residues" evidence="8">
    <location>
        <begin position="683"/>
        <end position="692"/>
    </location>
</feature>
<evidence type="ECO:0000256" key="6">
    <source>
        <dbReference type="ARBA" id="ARBA00023242"/>
    </source>
</evidence>
<reference evidence="10 11" key="1">
    <citation type="submission" date="2021-12" db="EMBL/GenBank/DDBJ databases">
        <title>High titer production of polyol ester of fatty acids by Rhodotorula paludigena BS15 towards product separation-free biomass refinery.</title>
        <authorList>
            <person name="Mano J."/>
            <person name="Ono H."/>
            <person name="Tanaka T."/>
            <person name="Naito K."/>
            <person name="Sushida H."/>
            <person name="Ike M."/>
            <person name="Tokuyasu K."/>
            <person name="Kitaoka M."/>
        </authorList>
    </citation>
    <scope>NUCLEOTIDE SEQUENCE [LARGE SCALE GENOMIC DNA]</scope>
    <source>
        <strain evidence="10 11">BS15</strain>
    </source>
</reference>
<evidence type="ECO:0000256" key="5">
    <source>
        <dbReference type="ARBA" id="ARBA00022833"/>
    </source>
</evidence>
<dbReference type="FunFam" id="3.30.160.60:FF:000100">
    <property type="entry name" value="Zinc finger 45-like"/>
    <property type="match status" value="1"/>
</dbReference>
<dbReference type="InterPro" id="IPR013087">
    <property type="entry name" value="Znf_C2H2_type"/>
</dbReference>
<keyword evidence="11" id="KW-1185">Reference proteome</keyword>
<sequence>MQVEAAPSAPASAAGGSPPFACSGSPQASASRSPPVQSASLSGYSFPTAGDSHQAGRLSASPPSHFAAPRSQTESNFSFGSAPQHGGQDHLDAASPAYSSHERREEYERPRSLSIAALLAGQGSAPSHSASSAATPAHEYSAFARSIVAGGGLPGPGLSGYTSDYYAVSQPASYDPSYFHAPSLAQSQPQTAAYSLPTSSAMHPFASYRPFSFGTAPSAPAHPLARALYGPSTSSGLEWAKPRGSTDDANAMSRQYAAQALSRSMPAPTYYTPSHPSGLMIRSTSNQSGLSSYSEQSADSSAGNGGGSGASDYEGHHVNPAFVSGADSGYYSSPQLDKDPADLSRSSTADLRGVSGLRIDSSPAADSPAMRPKPFKAASESTIRGLRVNRSNLDTIRAASNGGSPGPASSSASSSSGANRLTRRRINSTIFHPPPQAMLAPGSFSPSGSAIGARRKADDPSKVTPLMPTDDEFAKLPTKRSRGRVPPVSSKLKLDGVNPDAGPTEEQIAYVGTTKSGRAKKIFLCKVPGCGKCFKRSEHLKRHIRSIHTNEKPFMCQWPNCNRFFSRHDNLNQHLRVHREPGMSDAQFSAALAECFGKRLAEVQREKAWQRPGQSDSEEGGEEPVADDSQARQAYGETEATRSMPQHQHGAAYDAEVAYAAVFGTSHQQQHQNTGYESAPDGYYGGGGGGGEEGGDEPVGADDDEYLPPGIQPPQGRYALPLPPPRTLGRTATLRSNRTADEPAAEPQQ</sequence>
<feature type="compositionally biased region" description="Polar residues" evidence="8">
    <location>
        <begin position="666"/>
        <end position="676"/>
    </location>
</feature>
<evidence type="ECO:0000256" key="4">
    <source>
        <dbReference type="ARBA" id="ARBA00022771"/>
    </source>
</evidence>
<dbReference type="Proteomes" id="UP001342314">
    <property type="component" value="Unassembled WGS sequence"/>
</dbReference>
<evidence type="ECO:0000256" key="8">
    <source>
        <dbReference type="SAM" id="MobiDB-lite"/>
    </source>
</evidence>
<dbReference type="InterPro" id="IPR051059">
    <property type="entry name" value="VerF-like"/>
</dbReference>
<feature type="compositionally biased region" description="Low complexity" evidence="8">
    <location>
        <begin position="1"/>
        <end position="26"/>
    </location>
</feature>
<feature type="compositionally biased region" description="Polar residues" evidence="8">
    <location>
        <begin position="70"/>
        <end position="81"/>
    </location>
</feature>
<dbReference type="EMBL" id="BQKY01000001">
    <property type="protein sequence ID" value="GJN87304.1"/>
    <property type="molecule type" value="Genomic_DNA"/>
</dbReference>
<feature type="domain" description="C2H2-type" evidence="9">
    <location>
        <begin position="554"/>
        <end position="578"/>
    </location>
</feature>
<proteinExistence type="predicted"/>
<name>A0AAV5GD67_9BASI</name>
<organism evidence="10 11">
    <name type="scientific">Rhodotorula paludigena</name>
    <dbReference type="NCBI Taxonomy" id="86838"/>
    <lineage>
        <taxon>Eukaryota</taxon>
        <taxon>Fungi</taxon>
        <taxon>Dikarya</taxon>
        <taxon>Basidiomycota</taxon>
        <taxon>Pucciniomycotina</taxon>
        <taxon>Microbotryomycetes</taxon>
        <taxon>Sporidiobolales</taxon>
        <taxon>Sporidiobolaceae</taxon>
        <taxon>Rhodotorula</taxon>
    </lineage>
</organism>
<dbReference type="SMART" id="SM00355">
    <property type="entry name" value="ZnF_C2H2"/>
    <property type="match status" value="2"/>
</dbReference>
<dbReference type="Gene3D" id="3.30.160.60">
    <property type="entry name" value="Classic Zinc Finger"/>
    <property type="match status" value="2"/>
</dbReference>
<feature type="compositionally biased region" description="Acidic residues" evidence="8">
    <location>
        <begin position="693"/>
        <end position="706"/>
    </location>
</feature>
<feature type="region of interest" description="Disordered" evidence="8">
    <location>
        <begin position="666"/>
        <end position="749"/>
    </location>
</feature>
<dbReference type="GO" id="GO:0000785">
    <property type="term" value="C:chromatin"/>
    <property type="evidence" value="ECO:0007669"/>
    <property type="project" value="TreeGrafter"/>
</dbReference>
<evidence type="ECO:0000313" key="10">
    <source>
        <dbReference type="EMBL" id="GJN87304.1"/>
    </source>
</evidence>
<evidence type="ECO:0000256" key="1">
    <source>
        <dbReference type="ARBA" id="ARBA00004123"/>
    </source>
</evidence>
<dbReference type="InterPro" id="IPR036236">
    <property type="entry name" value="Znf_C2H2_sf"/>
</dbReference>
<feature type="compositionally biased region" description="Low complexity" evidence="8">
    <location>
        <begin position="291"/>
        <end position="302"/>
    </location>
</feature>
<feature type="compositionally biased region" description="Basic and acidic residues" evidence="8">
    <location>
        <begin position="100"/>
        <end position="111"/>
    </location>
</feature>
<keyword evidence="2" id="KW-0479">Metal-binding</keyword>
<dbReference type="PROSITE" id="PS50157">
    <property type="entry name" value="ZINC_FINGER_C2H2_2"/>
    <property type="match status" value="2"/>
</dbReference>
<dbReference type="Pfam" id="PF00096">
    <property type="entry name" value="zf-C2H2"/>
    <property type="match status" value="2"/>
</dbReference>
<evidence type="ECO:0000256" key="2">
    <source>
        <dbReference type="ARBA" id="ARBA00022723"/>
    </source>
</evidence>
<feature type="region of interest" description="Disordered" evidence="8">
    <location>
        <begin position="606"/>
        <end position="650"/>
    </location>
</feature>
<dbReference type="PANTHER" id="PTHR40626:SF31">
    <property type="entry name" value="TRANSCRIPTIONAL ACTIVATOR_REPRESSOR MOT3"/>
    <property type="match status" value="1"/>
</dbReference>
<evidence type="ECO:0000313" key="11">
    <source>
        <dbReference type="Proteomes" id="UP001342314"/>
    </source>
</evidence>
<keyword evidence="6" id="KW-0539">Nucleus</keyword>
<feature type="region of interest" description="Disordered" evidence="8">
    <location>
        <begin position="1"/>
        <end position="133"/>
    </location>
</feature>
<protein>
    <recommendedName>
        <fullName evidence="9">C2H2-type domain-containing protein</fullName>
    </recommendedName>
</protein>
<dbReference type="PROSITE" id="PS00028">
    <property type="entry name" value="ZINC_FINGER_C2H2_1"/>
    <property type="match status" value="2"/>
</dbReference>
<keyword evidence="5" id="KW-0862">Zinc</keyword>
<dbReference type="GO" id="GO:0000981">
    <property type="term" value="F:DNA-binding transcription factor activity, RNA polymerase II-specific"/>
    <property type="evidence" value="ECO:0007669"/>
    <property type="project" value="InterPro"/>
</dbReference>
<evidence type="ECO:0000256" key="3">
    <source>
        <dbReference type="ARBA" id="ARBA00022737"/>
    </source>
</evidence>
<dbReference type="GO" id="GO:0005634">
    <property type="term" value="C:nucleus"/>
    <property type="evidence" value="ECO:0007669"/>
    <property type="project" value="UniProtKB-SubCell"/>
</dbReference>
<comment type="subcellular location">
    <subcellularLocation>
        <location evidence="1">Nucleus</location>
    </subcellularLocation>
</comment>
<feature type="compositionally biased region" description="Low complexity" evidence="8">
    <location>
        <begin position="124"/>
        <end position="133"/>
    </location>
</feature>
<feature type="compositionally biased region" description="Polar residues" evidence="8">
    <location>
        <begin position="27"/>
        <end position="45"/>
    </location>
</feature>
<feature type="region of interest" description="Disordered" evidence="8">
    <location>
        <begin position="235"/>
        <end position="500"/>
    </location>
</feature>
<feature type="compositionally biased region" description="Acidic residues" evidence="8">
    <location>
        <begin position="616"/>
        <end position="626"/>
    </location>
</feature>
<evidence type="ECO:0000256" key="7">
    <source>
        <dbReference type="PROSITE-ProRule" id="PRU00042"/>
    </source>
</evidence>